<sequence length="128" mass="14702">MCQWPDARDALHTPEIALFEHGLRASERLLRTMGLEMLSLHKTVMEKYGQTHSLQQTDKRLMIGAGVLVAYMFIGAVVFVHLESPLEEIERGVYASYIQEWRGILRQRGLEGKNVVEERGEMFKERAA</sequence>
<name>A0A2A6C599_PRIPA</name>
<dbReference type="AlphaFoldDB" id="A0A2A6C599"/>
<accession>A0A8R1V0Q8</accession>
<evidence type="ECO:0000313" key="1">
    <source>
        <dbReference type="EnsemblMetazoa" id="PPA43569.1"/>
    </source>
</evidence>
<protein>
    <submittedName>
        <fullName evidence="1">Uncharacterized protein</fullName>
    </submittedName>
</protein>
<organism evidence="1 2">
    <name type="scientific">Pristionchus pacificus</name>
    <name type="common">Parasitic nematode worm</name>
    <dbReference type="NCBI Taxonomy" id="54126"/>
    <lineage>
        <taxon>Eukaryota</taxon>
        <taxon>Metazoa</taxon>
        <taxon>Ecdysozoa</taxon>
        <taxon>Nematoda</taxon>
        <taxon>Chromadorea</taxon>
        <taxon>Rhabditida</taxon>
        <taxon>Rhabditina</taxon>
        <taxon>Diplogasteromorpha</taxon>
        <taxon>Diplogasteroidea</taxon>
        <taxon>Neodiplogasteridae</taxon>
        <taxon>Pristionchus</taxon>
    </lineage>
</organism>
<dbReference type="Proteomes" id="UP000005239">
    <property type="component" value="Unassembled WGS sequence"/>
</dbReference>
<dbReference type="EnsemblMetazoa" id="PPA43569.1">
    <property type="protein sequence ID" value="PPA43569.1"/>
    <property type="gene ID" value="WBGene00281938"/>
</dbReference>
<keyword evidence="2" id="KW-1185">Reference proteome</keyword>
<evidence type="ECO:0000313" key="2">
    <source>
        <dbReference type="Proteomes" id="UP000005239"/>
    </source>
</evidence>
<proteinExistence type="predicted"/>
<accession>A0A2A6C599</accession>
<gene>
    <name evidence="1" type="primary">WBGene00281938</name>
</gene>
<reference evidence="1" key="2">
    <citation type="submission" date="2022-06" db="UniProtKB">
        <authorList>
            <consortium name="EnsemblMetazoa"/>
        </authorList>
    </citation>
    <scope>IDENTIFICATION</scope>
    <source>
        <strain evidence="1">PS312</strain>
    </source>
</reference>
<dbReference type="OrthoDB" id="297496at2759"/>
<reference evidence="2" key="1">
    <citation type="journal article" date="2008" name="Nat. Genet.">
        <title>The Pristionchus pacificus genome provides a unique perspective on nematode lifestyle and parasitism.</title>
        <authorList>
            <person name="Dieterich C."/>
            <person name="Clifton S.W."/>
            <person name="Schuster L.N."/>
            <person name="Chinwalla A."/>
            <person name="Delehaunty K."/>
            <person name="Dinkelacker I."/>
            <person name="Fulton L."/>
            <person name="Fulton R."/>
            <person name="Godfrey J."/>
            <person name="Minx P."/>
            <person name="Mitreva M."/>
            <person name="Roeseler W."/>
            <person name="Tian H."/>
            <person name="Witte H."/>
            <person name="Yang S.P."/>
            <person name="Wilson R.K."/>
            <person name="Sommer R.J."/>
        </authorList>
    </citation>
    <scope>NUCLEOTIDE SEQUENCE [LARGE SCALE GENOMIC DNA]</scope>
    <source>
        <strain evidence="2">PS312</strain>
    </source>
</reference>